<dbReference type="EMBL" id="JBFNXR010000021">
    <property type="protein sequence ID" value="MEW9854759.1"/>
    <property type="molecule type" value="Genomic_DNA"/>
</dbReference>
<gene>
    <name evidence="1" type="ORF">ABUH87_06155</name>
</gene>
<evidence type="ECO:0000313" key="2">
    <source>
        <dbReference type="Proteomes" id="UP001556118"/>
    </source>
</evidence>
<comment type="caution">
    <text evidence="1">The sequence shown here is derived from an EMBL/GenBank/DDBJ whole genome shotgun (WGS) entry which is preliminary data.</text>
</comment>
<reference evidence="1 2" key="1">
    <citation type="submission" date="2024-06" db="EMBL/GenBank/DDBJ databases">
        <title>Novosphingobium rhizovicinus M1R2S20.</title>
        <authorList>
            <person name="Sun J.-Q."/>
        </authorList>
    </citation>
    <scope>NUCLEOTIDE SEQUENCE [LARGE SCALE GENOMIC DNA]</scope>
    <source>
        <strain evidence="1 2">M1R2S20</strain>
    </source>
</reference>
<keyword evidence="2" id="KW-1185">Reference proteome</keyword>
<dbReference type="Proteomes" id="UP001556118">
    <property type="component" value="Unassembled WGS sequence"/>
</dbReference>
<organism evidence="1 2">
    <name type="scientific">Novosphingobium rhizovicinum</name>
    <dbReference type="NCBI Taxonomy" id="3228928"/>
    <lineage>
        <taxon>Bacteria</taxon>
        <taxon>Pseudomonadati</taxon>
        <taxon>Pseudomonadota</taxon>
        <taxon>Alphaproteobacteria</taxon>
        <taxon>Sphingomonadales</taxon>
        <taxon>Sphingomonadaceae</taxon>
        <taxon>Novosphingobium</taxon>
    </lineage>
</organism>
<sequence>MEDPHVTASDKELRKAREALAKAGGHGIHRQIFLCAEPQKGECCRPEVGAASWKYLKRRLKQLGLDGRGGVARTKADCLRICAAGPVAVVWPDGVWYHSCTEDTLERIIQQHLIGGQPVEEFRLRPTQDDIIAGPAPED</sequence>
<dbReference type="Gene3D" id="3.40.30.10">
    <property type="entry name" value="Glutaredoxin"/>
    <property type="match status" value="1"/>
</dbReference>
<dbReference type="InterPro" id="IPR036249">
    <property type="entry name" value="Thioredoxin-like_sf"/>
</dbReference>
<dbReference type="CDD" id="cd02980">
    <property type="entry name" value="TRX_Fd_family"/>
    <property type="match status" value="1"/>
</dbReference>
<dbReference type="SUPFAM" id="SSF52833">
    <property type="entry name" value="Thioredoxin-like"/>
    <property type="match status" value="1"/>
</dbReference>
<name>A0ABV3RAK3_9SPHN</name>
<accession>A0ABV3RAK3</accession>
<proteinExistence type="predicted"/>
<protein>
    <submittedName>
        <fullName evidence="1">Ferredoxin</fullName>
    </submittedName>
</protein>
<dbReference type="RefSeq" id="WP_367771241.1">
    <property type="nucleotide sequence ID" value="NZ_JBFNXR010000021.1"/>
</dbReference>
<evidence type="ECO:0000313" key="1">
    <source>
        <dbReference type="EMBL" id="MEW9854759.1"/>
    </source>
</evidence>